<evidence type="ECO:0000256" key="6">
    <source>
        <dbReference type="ARBA" id="ARBA00047949"/>
    </source>
</evidence>
<comment type="catalytic activity">
    <reaction evidence="6">
        <text>2'-phospho-[ligated tRNA] + NAD(+) = mature tRNA + ADP-alpha-D-ribose 1'',2''-cyclic phosphate + nicotinamide</text>
        <dbReference type="Rhea" id="RHEA:23324"/>
        <dbReference type="Rhea" id="RHEA-COMP:11106"/>
        <dbReference type="Rhea" id="RHEA-COMP:11107"/>
        <dbReference type="ChEBI" id="CHEBI:17154"/>
        <dbReference type="ChEBI" id="CHEBI:57540"/>
        <dbReference type="ChEBI" id="CHEBI:76596"/>
        <dbReference type="ChEBI" id="CHEBI:82883"/>
        <dbReference type="ChEBI" id="CHEBI:85027"/>
        <dbReference type="EC" id="2.7.1.160"/>
    </reaction>
</comment>
<evidence type="ECO:0000313" key="8">
    <source>
        <dbReference type="Proteomes" id="UP000695562"/>
    </source>
</evidence>
<dbReference type="EC" id="2.7.1.160" evidence="3"/>
<evidence type="ECO:0000256" key="1">
    <source>
        <dbReference type="ARBA" id="ARBA00003343"/>
    </source>
</evidence>
<name>A0A8J4UW08_9MYCE</name>
<protein>
    <recommendedName>
        <fullName evidence="3">2'-phosphotransferase</fullName>
        <ecNumber evidence="3">2.7.1.160</ecNumber>
    </recommendedName>
</protein>
<evidence type="ECO:0000256" key="5">
    <source>
        <dbReference type="ARBA" id="ARBA00023027"/>
    </source>
</evidence>
<dbReference type="EMBL" id="AJWJ01000040">
    <property type="protein sequence ID" value="KAF2077056.1"/>
    <property type="molecule type" value="Genomic_DNA"/>
</dbReference>
<dbReference type="Pfam" id="PF01885">
    <property type="entry name" value="PTS_2-RNA"/>
    <property type="match status" value="1"/>
</dbReference>
<dbReference type="InterPro" id="IPR042080">
    <property type="entry name" value="RNA_2'-PTrans_N"/>
</dbReference>
<dbReference type="PANTHER" id="PTHR12684">
    <property type="entry name" value="PUTATIVE PHOSPHOTRANSFERASE"/>
    <property type="match status" value="1"/>
</dbReference>
<dbReference type="Gene3D" id="1.10.10.970">
    <property type="entry name" value="RNA 2'-phosphotransferase, Tpt1/KptA family, N-terminal domain"/>
    <property type="match status" value="1"/>
</dbReference>
<gene>
    <name evidence="7" type="ORF">CYY_001623</name>
</gene>
<keyword evidence="8" id="KW-1185">Reference proteome</keyword>
<comment type="function">
    <text evidence="1">Catalyzes the last step of tRNA splicing, the transfer of the splice junction 2'-phosphate from ligated tRNA to NAD to produce ADP-ribose 1''-2'' cyclic phosphate.</text>
</comment>
<dbReference type="GO" id="GO:0006388">
    <property type="term" value="P:tRNA splicing, via endonucleolytic cleavage and ligation"/>
    <property type="evidence" value="ECO:0007669"/>
    <property type="project" value="TreeGrafter"/>
</dbReference>
<dbReference type="PANTHER" id="PTHR12684:SF2">
    <property type="entry name" value="TRNA 2'-PHOSPHOTRANSFERASE 1"/>
    <property type="match status" value="1"/>
</dbReference>
<keyword evidence="5" id="KW-0520">NAD</keyword>
<organism evidence="7 8">
    <name type="scientific">Polysphondylium violaceum</name>
    <dbReference type="NCBI Taxonomy" id="133409"/>
    <lineage>
        <taxon>Eukaryota</taxon>
        <taxon>Amoebozoa</taxon>
        <taxon>Evosea</taxon>
        <taxon>Eumycetozoa</taxon>
        <taxon>Dictyostelia</taxon>
        <taxon>Dictyosteliales</taxon>
        <taxon>Dictyosteliaceae</taxon>
        <taxon>Polysphondylium</taxon>
    </lineage>
</organism>
<dbReference type="Proteomes" id="UP000695562">
    <property type="component" value="Unassembled WGS sequence"/>
</dbReference>
<comment type="similarity">
    <text evidence="2">Belongs to the KptA/TPT1 family.</text>
</comment>
<evidence type="ECO:0000313" key="7">
    <source>
        <dbReference type="EMBL" id="KAF2077056.1"/>
    </source>
</evidence>
<dbReference type="AlphaFoldDB" id="A0A8J4UW08"/>
<dbReference type="GO" id="GO:0000215">
    <property type="term" value="F:tRNA 2'-phosphotransferase activity"/>
    <property type="evidence" value="ECO:0007669"/>
    <property type="project" value="UniProtKB-EC"/>
</dbReference>
<accession>A0A8J4UW08</accession>
<dbReference type="InterPro" id="IPR042081">
    <property type="entry name" value="RNA_2'-PTrans_C"/>
</dbReference>
<dbReference type="Gene3D" id="3.20.170.30">
    <property type="match status" value="1"/>
</dbReference>
<dbReference type="OrthoDB" id="419694at2759"/>
<proteinExistence type="inferred from homology"/>
<dbReference type="InterPro" id="IPR002745">
    <property type="entry name" value="Ptrans_KptA/Tpt1"/>
</dbReference>
<comment type="caution">
    <text evidence="7">The sequence shown here is derived from an EMBL/GenBank/DDBJ whole genome shotgun (WGS) entry which is preliminary data.</text>
</comment>
<sequence>MASVPNKGINKVSVSKSMSYILRHGAEKEKINIDKEGFVLLDDMLRHALFKNVTVDTIIDIVKTNDKQRFFLEKRPQDNRYYIRANQGHTLKQVDELELRKLEDPGEVPMVIHGTFKKHFDSILEKGLCKMERNMIHFAIGISNDVVSGIRTNSNMIIYIDLARAMKDGVEFFISTNNVVLTPGVDNSGVLPSKYFKKITDRNNVAMWMRDVVMPQPK</sequence>
<evidence type="ECO:0000256" key="3">
    <source>
        <dbReference type="ARBA" id="ARBA00012007"/>
    </source>
</evidence>
<keyword evidence="4" id="KW-0808">Transferase</keyword>
<dbReference type="SUPFAM" id="SSF56399">
    <property type="entry name" value="ADP-ribosylation"/>
    <property type="match status" value="1"/>
</dbReference>
<reference evidence="7" key="1">
    <citation type="submission" date="2020-01" db="EMBL/GenBank/DDBJ databases">
        <title>Development of genomics and gene disruption for Polysphondylium violaceum indicates a role for the polyketide synthase stlB in stalk morphogenesis.</title>
        <authorList>
            <person name="Narita B."/>
            <person name="Kawabe Y."/>
            <person name="Kin K."/>
            <person name="Saito T."/>
            <person name="Gibbs R."/>
            <person name="Kuspa A."/>
            <person name="Muzny D."/>
            <person name="Queller D."/>
            <person name="Richards S."/>
            <person name="Strassman J."/>
            <person name="Sucgang R."/>
            <person name="Worley K."/>
            <person name="Schaap P."/>
        </authorList>
    </citation>
    <scope>NUCLEOTIDE SEQUENCE</scope>
    <source>
        <strain evidence="7">QSvi11</strain>
    </source>
</reference>
<evidence type="ECO:0000256" key="2">
    <source>
        <dbReference type="ARBA" id="ARBA00009836"/>
    </source>
</evidence>
<evidence type="ECO:0000256" key="4">
    <source>
        <dbReference type="ARBA" id="ARBA00022679"/>
    </source>
</evidence>